<evidence type="ECO:0000256" key="1">
    <source>
        <dbReference type="ARBA" id="ARBA00002169"/>
    </source>
</evidence>
<dbReference type="Pfam" id="PF01735">
    <property type="entry name" value="PLA2_B"/>
    <property type="match status" value="1"/>
</dbReference>
<keyword evidence="4" id="KW-0732">Signal</keyword>
<dbReference type="PANTHER" id="PTHR10728">
    <property type="entry name" value="CYTOSOLIC PHOSPHOLIPASE A2"/>
    <property type="match status" value="1"/>
</dbReference>
<organism evidence="13 14">
    <name type="scientific">Aspergillus kawachii</name>
    <name type="common">White koji mold</name>
    <name type="synonym">Aspergillus awamori var. kawachi</name>
    <dbReference type="NCBI Taxonomy" id="1069201"/>
    <lineage>
        <taxon>Eukaryota</taxon>
        <taxon>Fungi</taxon>
        <taxon>Dikarya</taxon>
        <taxon>Ascomycota</taxon>
        <taxon>Pezizomycotina</taxon>
        <taxon>Eurotiomycetes</taxon>
        <taxon>Eurotiomycetidae</taxon>
        <taxon>Eurotiales</taxon>
        <taxon>Aspergillaceae</taxon>
        <taxon>Aspergillus</taxon>
        <taxon>Aspergillus subgen. Circumdati</taxon>
    </lineage>
</organism>
<proteinExistence type="inferred from homology"/>
<evidence type="ECO:0000256" key="9">
    <source>
        <dbReference type="ARBA" id="ARBA00049531"/>
    </source>
</evidence>
<accession>A0A7R7WM27</accession>
<feature type="domain" description="PLA2c" evidence="12">
    <location>
        <begin position="84"/>
        <end position="641"/>
    </location>
</feature>
<comment type="catalytic activity">
    <reaction evidence="9 11">
        <text>a 1-acyl-sn-glycero-3-phosphocholine + H2O = sn-glycerol 3-phosphocholine + a fatty acid + H(+)</text>
        <dbReference type="Rhea" id="RHEA:15177"/>
        <dbReference type="ChEBI" id="CHEBI:15377"/>
        <dbReference type="ChEBI" id="CHEBI:15378"/>
        <dbReference type="ChEBI" id="CHEBI:16870"/>
        <dbReference type="ChEBI" id="CHEBI:28868"/>
        <dbReference type="ChEBI" id="CHEBI:58168"/>
        <dbReference type="EC" id="3.1.1.5"/>
    </reaction>
</comment>
<sequence length="658" mass="70541">MPKNIQSCSPSSINTINLSIKVSFGYHTVIMKTSALLGSVALAFLPSTSAAPSQINNRRARADISVERRASSSATNPYAPVHVSCPATRPSIRGGATLSPEEVSWLDTRREKSLSGLKEFFGHVEIDCFDALDYLNTSDSSSLPNVAIAISGGGMRAMLNGAGALKAFDSRTEGTAAQGQLGGLLQSATYVSALSGGSWLLSSLFMNNFTTISALQDTFWDFSSASILEGPATMEPTAFWGNITAQVKAKRAAGFTTTDADIWGRAEGYYFLNASHGGVDIHWSSITKTRAFQHGDMPLPLVVVDGQSFADANDEPGEDKPIYEISPWEFGTYDNNMYGFAPLEYLGTRFVNGQVPENETCVRGFDSAGFITGTSSDIWNENGTDIAATLRAAIGGVSTNTTEGALEVELLSYILEEVMGAVSSNNTATSGPAAYEPNPFYGYNANTSPFAETTRLTVVDGGEDEENIPLNPLIQRKRDVDVIFAIDSNNNDAGYKWPTGESLIATYERTLAGYANDTSFPSIPDGNTFVNLGLISHPTFFGCNSSNMTTPAPLIVYLPNHPVTYMSNTTTTDTTFNTTARDAMITNGYNVATQANGTLDNEWTTCVGCAVLSRSFDRTNTPVPAACEQCFQRYCWNGTLDTSTPAVYDPSVIFPSGL</sequence>
<evidence type="ECO:0000256" key="8">
    <source>
        <dbReference type="ARBA" id="ARBA00023180"/>
    </source>
</evidence>
<reference evidence="13" key="1">
    <citation type="submission" date="2021-01" db="EMBL/GenBank/DDBJ databases">
        <authorList>
            <consortium name="Aspergillus luchuensis mut. kawachii IFO 4304 genome sequencing consortium"/>
            <person name="Kazuki M."/>
            <person name="Futagami T."/>
        </authorList>
    </citation>
    <scope>NUCLEOTIDE SEQUENCE</scope>
    <source>
        <strain evidence="13">IFO 4308</strain>
    </source>
</reference>
<dbReference type="InterPro" id="IPR016035">
    <property type="entry name" value="Acyl_Trfase/lysoPLipase"/>
</dbReference>
<evidence type="ECO:0000259" key="12">
    <source>
        <dbReference type="PROSITE" id="PS51210"/>
    </source>
</evidence>
<keyword evidence="7 10" id="KW-0443">Lipid metabolism</keyword>
<dbReference type="GO" id="GO:0004623">
    <property type="term" value="F:phospholipase A2 activity"/>
    <property type="evidence" value="ECO:0007669"/>
    <property type="project" value="TreeGrafter"/>
</dbReference>
<dbReference type="KEGG" id="aluc:AKAW2_81293S"/>
<dbReference type="RefSeq" id="XP_041549254.1">
    <property type="nucleotide sequence ID" value="XM_041682408.1"/>
</dbReference>
<dbReference type="PROSITE" id="PS51210">
    <property type="entry name" value="PLA2C"/>
    <property type="match status" value="1"/>
</dbReference>
<comment type="function">
    <text evidence="1">Catalyzes the release of fatty acids from lysophospholipids.</text>
</comment>
<evidence type="ECO:0000256" key="10">
    <source>
        <dbReference type="PROSITE-ProRule" id="PRU00555"/>
    </source>
</evidence>
<dbReference type="EC" id="3.1.1.5" evidence="3 11"/>
<dbReference type="GO" id="GO:0005783">
    <property type="term" value="C:endoplasmic reticulum"/>
    <property type="evidence" value="ECO:0007669"/>
    <property type="project" value="TreeGrafter"/>
</dbReference>
<dbReference type="SMART" id="SM00022">
    <property type="entry name" value="PLAc"/>
    <property type="match status" value="1"/>
</dbReference>
<reference evidence="13" key="2">
    <citation type="submission" date="2021-02" db="EMBL/GenBank/DDBJ databases">
        <title>Aspergillus luchuensis mut. kawachii IFO 4304 genome sequence.</title>
        <authorList>
            <person name="Mori K."/>
            <person name="Kadooka C."/>
            <person name="Goto M."/>
            <person name="Futagami T."/>
        </authorList>
    </citation>
    <scope>NUCLEOTIDE SEQUENCE</scope>
    <source>
        <strain evidence="13">IFO 4308</strain>
    </source>
</reference>
<dbReference type="InterPro" id="IPR002642">
    <property type="entry name" value="LysoPLipase_cat_dom"/>
</dbReference>
<evidence type="ECO:0000313" key="13">
    <source>
        <dbReference type="EMBL" id="BCS05492.1"/>
    </source>
</evidence>
<dbReference type="GeneID" id="64966813"/>
<name>A0A7R7WM27_ASPKA</name>
<protein>
    <recommendedName>
        <fullName evidence="3 11">Lysophospholipase</fullName>
        <ecNumber evidence="3 11">3.1.1.5</ecNumber>
    </recommendedName>
</protein>
<dbReference type="Proteomes" id="UP000661280">
    <property type="component" value="Chromosome 8"/>
</dbReference>
<dbReference type="AlphaFoldDB" id="A0A7R7WM27"/>
<keyword evidence="5 10" id="KW-0378">Hydrolase</keyword>
<dbReference type="GO" id="GO:0005829">
    <property type="term" value="C:cytosol"/>
    <property type="evidence" value="ECO:0007669"/>
    <property type="project" value="TreeGrafter"/>
</dbReference>
<evidence type="ECO:0000256" key="4">
    <source>
        <dbReference type="ARBA" id="ARBA00022729"/>
    </source>
</evidence>
<keyword evidence="14" id="KW-1185">Reference proteome</keyword>
<dbReference type="GO" id="GO:0046475">
    <property type="term" value="P:glycerophospholipid catabolic process"/>
    <property type="evidence" value="ECO:0007669"/>
    <property type="project" value="TreeGrafter"/>
</dbReference>
<gene>
    <name evidence="13" type="primary">PLB1_4</name>
    <name evidence="13" type="ORF">AKAW2_81293S</name>
</gene>
<dbReference type="GO" id="GO:0004622">
    <property type="term" value="F:phosphatidylcholine lysophospholipase activity"/>
    <property type="evidence" value="ECO:0007669"/>
    <property type="project" value="UniProtKB-EC"/>
</dbReference>
<dbReference type="EMBL" id="AP024432">
    <property type="protein sequence ID" value="BCS05492.1"/>
    <property type="molecule type" value="Genomic_DNA"/>
</dbReference>
<keyword evidence="8" id="KW-0325">Glycoprotein</keyword>
<comment type="similarity">
    <text evidence="2 11">Belongs to the lysophospholipase family.</text>
</comment>
<evidence type="ECO:0000256" key="7">
    <source>
        <dbReference type="ARBA" id="ARBA00023098"/>
    </source>
</evidence>
<evidence type="ECO:0000256" key="6">
    <source>
        <dbReference type="ARBA" id="ARBA00022963"/>
    </source>
</evidence>
<keyword evidence="6 10" id="KW-0442">Lipid degradation</keyword>
<evidence type="ECO:0000256" key="3">
    <source>
        <dbReference type="ARBA" id="ARBA00013274"/>
    </source>
</evidence>
<evidence type="ECO:0000256" key="5">
    <source>
        <dbReference type="ARBA" id="ARBA00022801"/>
    </source>
</evidence>
<evidence type="ECO:0000256" key="2">
    <source>
        <dbReference type="ARBA" id="ARBA00008780"/>
    </source>
</evidence>
<dbReference type="FunFam" id="3.40.1090.10:FF:000010">
    <property type="entry name" value="Lysophospholipase"/>
    <property type="match status" value="1"/>
</dbReference>
<dbReference type="OrthoDB" id="4084751at2759"/>
<evidence type="ECO:0000256" key="11">
    <source>
        <dbReference type="RuleBase" id="RU362103"/>
    </source>
</evidence>
<evidence type="ECO:0000313" key="14">
    <source>
        <dbReference type="Proteomes" id="UP000661280"/>
    </source>
</evidence>
<dbReference type="Gene3D" id="3.40.1090.10">
    <property type="entry name" value="Cytosolic phospholipase A2 catalytic domain"/>
    <property type="match status" value="1"/>
</dbReference>
<dbReference type="PANTHER" id="PTHR10728:SF33">
    <property type="entry name" value="LYSOPHOSPHOLIPASE 1-RELATED"/>
    <property type="match status" value="1"/>
</dbReference>
<dbReference type="SUPFAM" id="SSF52151">
    <property type="entry name" value="FabD/lysophospholipase-like"/>
    <property type="match status" value="1"/>
</dbReference>